<evidence type="ECO:0000313" key="3">
    <source>
        <dbReference type="Proteomes" id="UP000699042"/>
    </source>
</evidence>
<accession>A0A9P7QZD3</accession>
<sequence length="899" mass="102775">MEHSGIYLASEEQGSDPLFEAIAPSIQIIRLQLKRHRLRESSLSRAALQKINVIFRQHFDELREPSHRASWWWFQDAEYMSSTLRDAIGRIQSPFSSTAIDALRTLGDYVVKWYSPDGLGAAVTIYSRILTQIDSQPSYLQDERRPHIVKELAKLYIDPTLSRERCAGQHPIILQGLSEVRKGDYNDVVQFYQNLGEWYLHEGGKSMELQSRVNLGEEILRRTHEIQAQLFGENDYRSVKTVDILSKHYTRTGREVEAASLLETILRSQKASKKPLNYASVGTGDKCENINDDEDEGGGEFEGAGDERKRRALEEWKDSTNSFHDTLRSLIAPPSFAWKDSQLYLCDIDNIHWQKVVLTETLENYPICMVVKNCKVKIRVPIATILENGEESAQVAALIKSVEESHFCKLLKSGAADTDHQTGHNNASDLPDTCASRYQRSRRWIPRVVPRGIKPDLTSPDVENRLWVFPRELVASKWQTPQHHEGLGQRAPDYTHVQPIYEYEKLPGLEEWVVIVTYSGETEVFKGWRQQGQLQYLGPARTGGVPRIDNLAHTWLLRNDLEHTIQQKLNESSSISLTCPYICYAEVRKLRGFGWGFKYADFMQQLRLSVRFSGQSAGIRGFKAALCRNPTMNSAMPKLTKIVDRNICNHVSGGTNDSELNVSGKHHASDGFFNQIPGLSLLIHPRDRWHGFNLVSSTWADWEAFLVNDDLPGNGCPKLISPNGEPMNCRGIIRGRWMPSDLMGYHLVEEVYVVDAVFNSTREPTTQWDFIFSAGTLHDTSKTPMSAAEKRLLVGSLNPSFFDYIHPFSGMKLGSSWFKTRAKTSARTAKELTFQENLMLKAVEKKKEFDQLTEQKKRWKHDSRKMAELEREFRICEEKWKQFDKDLASTKNQLDSMPI</sequence>
<feature type="coiled-coil region" evidence="1">
    <location>
        <begin position="835"/>
        <end position="862"/>
    </location>
</feature>
<dbReference type="AlphaFoldDB" id="A0A9P7QZD3"/>
<evidence type="ECO:0000256" key="1">
    <source>
        <dbReference type="SAM" id="Coils"/>
    </source>
</evidence>
<evidence type="ECO:0000313" key="2">
    <source>
        <dbReference type="EMBL" id="KAG7046656.1"/>
    </source>
</evidence>
<dbReference type="Proteomes" id="UP000699042">
    <property type="component" value="Unassembled WGS sequence"/>
</dbReference>
<proteinExistence type="predicted"/>
<reference evidence="2" key="1">
    <citation type="submission" date="2021-05" db="EMBL/GenBank/DDBJ databases">
        <title>Comparative genomics of three Colletotrichum scovillei strains and genetic complementation revealed genes involved fungal growth and virulence on chili pepper.</title>
        <authorList>
            <person name="Hsieh D.-K."/>
            <person name="Chuang S.-C."/>
            <person name="Chen C.-Y."/>
            <person name="Chao Y.-T."/>
            <person name="Lu M.-Y.J."/>
            <person name="Lee M.-H."/>
            <person name="Shih M.-C."/>
        </authorList>
    </citation>
    <scope>NUCLEOTIDE SEQUENCE</scope>
    <source>
        <strain evidence="2">Coll-153</strain>
    </source>
</reference>
<gene>
    <name evidence="2" type="ORF">JMJ77_014881</name>
</gene>
<comment type="caution">
    <text evidence="2">The sequence shown here is derived from an EMBL/GenBank/DDBJ whole genome shotgun (WGS) entry which is preliminary data.</text>
</comment>
<keyword evidence="1" id="KW-0175">Coiled coil</keyword>
<keyword evidence="3" id="KW-1185">Reference proteome</keyword>
<organism evidence="2 3">
    <name type="scientific">Colletotrichum scovillei</name>
    <dbReference type="NCBI Taxonomy" id="1209932"/>
    <lineage>
        <taxon>Eukaryota</taxon>
        <taxon>Fungi</taxon>
        <taxon>Dikarya</taxon>
        <taxon>Ascomycota</taxon>
        <taxon>Pezizomycotina</taxon>
        <taxon>Sordariomycetes</taxon>
        <taxon>Hypocreomycetidae</taxon>
        <taxon>Glomerellales</taxon>
        <taxon>Glomerellaceae</taxon>
        <taxon>Colletotrichum</taxon>
        <taxon>Colletotrichum acutatum species complex</taxon>
    </lineage>
</organism>
<protein>
    <submittedName>
        <fullName evidence="2">Uncharacterized protein</fullName>
    </submittedName>
</protein>
<name>A0A9P7QZD3_9PEZI</name>
<dbReference type="EMBL" id="JAESDN010000008">
    <property type="protein sequence ID" value="KAG7046656.1"/>
    <property type="molecule type" value="Genomic_DNA"/>
</dbReference>